<dbReference type="EMBL" id="CP011859">
    <property type="protein sequence ID" value="AQY21645.1"/>
    <property type="molecule type" value="Genomic_DNA"/>
</dbReference>
<sequence>MKTTSYLKTSLIALSLGALTSCVHDDKFDTPTIQCSNQFSEPTTTIKDFKTLAPTPVNFVSNYTIPNGETDAPVIFEGYVISSDEGGNFYKQLTIQDNTENPTAGIQVAINKTFLYTDYPVGSRVRVRANGLSVGLDREVVKLGYVNPTGQIPEGNMRDFITGVCGGNTMDIKAITPRVVNSIAEATKDEYINTLVTIKGVQFSEADGKITYADAVNRQTVDRTLVDREDNTAVVRNSGFARFAGKTLPTESGDITVVVNKYVSGRNVTWQLYIRDLNDVKFEQERFVSSKNVLGGNAPEYNKTMAEAFDNVSTVTNFKRIADPKYINYSVFGNRFWEQKTFSGNNYIQISAFRANADVSTYFIVPAEFTGSSKLSFQTKDGYYTGDALKVYYTTKYTPGGVVNKTDLIDITSKFTLSKGNTNGYAADWVDSGEFTIPTTGKGYIFFEYVGNTTVTTTVQIDNITLK</sequence>
<dbReference type="InterPro" id="IPR043744">
    <property type="entry name" value="DUF5689"/>
</dbReference>
<dbReference type="Proteomes" id="UP000189883">
    <property type="component" value="Chromosome"/>
</dbReference>
<dbReference type="PROSITE" id="PS51257">
    <property type="entry name" value="PROKAR_LIPOPROTEIN"/>
    <property type="match status" value="1"/>
</dbReference>
<name>A0A1S7DRD9_RIEAN</name>
<dbReference type="AlphaFoldDB" id="A0A1S7DRD9"/>
<evidence type="ECO:0000313" key="2">
    <source>
        <dbReference type="Proteomes" id="UP000189883"/>
    </source>
</evidence>
<proteinExistence type="predicted"/>
<gene>
    <name evidence="1" type="ORF">AB406_0687</name>
</gene>
<organism evidence="1 2">
    <name type="scientific">Riemerella anatipestifer</name>
    <name type="common">Moraxella anatipestifer</name>
    <dbReference type="NCBI Taxonomy" id="34085"/>
    <lineage>
        <taxon>Bacteria</taxon>
        <taxon>Pseudomonadati</taxon>
        <taxon>Bacteroidota</taxon>
        <taxon>Flavobacteriia</taxon>
        <taxon>Flavobacteriales</taxon>
        <taxon>Weeksellaceae</taxon>
        <taxon>Riemerella</taxon>
    </lineage>
</organism>
<dbReference type="Pfam" id="PF18942">
    <property type="entry name" value="DUF5689"/>
    <property type="match status" value="1"/>
</dbReference>
<accession>A0A1S7DRD9</accession>
<dbReference type="NCBIfam" id="NF038128">
    <property type="entry name" value="choice_anch_J"/>
    <property type="match status" value="1"/>
</dbReference>
<dbReference type="RefSeq" id="WP_079206928.1">
    <property type="nucleotide sequence ID" value="NZ_CP011859.1"/>
</dbReference>
<evidence type="ECO:0000313" key="1">
    <source>
        <dbReference type="EMBL" id="AQY21645.1"/>
    </source>
</evidence>
<reference evidence="1 2" key="1">
    <citation type="submission" date="2015-06" db="EMBL/GenBank/DDBJ databases">
        <title>R. anatipestifer strain HXb2 is the most virulent strain so far, and the genome sequence would help us uncover the pathogenesis.</title>
        <authorList>
            <person name="Hu Q."/>
            <person name="Qi J."/>
            <person name="Bo H."/>
            <person name="Liu G."/>
            <person name="Tao M."/>
            <person name="Ding Y."/>
            <person name="Xue Y."/>
        </authorList>
    </citation>
    <scope>NUCLEOTIDE SEQUENCE [LARGE SCALE GENOMIC DNA]</scope>
    <source>
        <strain evidence="1 2">HXb2</strain>
    </source>
</reference>
<protein>
    <submittedName>
        <fullName evidence="1">Uncharacterized protein</fullName>
    </submittedName>
</protein>